<dbReference type="GeneID" id="87861871"/>
<dbReference type="AlphaFoldDB" id="A0AAE0JE17"/>
<organism evidence="1 2">
    <name type="scientific">Neurospora tetraspora</name>
    <dbReference type="NCBI Taxonomy" id="94610"/>
    <lineage>
        <taxon>Eukaryota</taxon>
        <taxon>Fungi</taxon>
        <taxon>Dikarya</taxon>
        <taxon>Ascomycota</taxon>
        <taxon>Pezizomycotina</taxon>
        <taxon>Sordariomycetes</taxon>
        <taxon>Sordariomycetidae</taxon>
        <taxon>Sordariales</taxon>
        <taxon>Sordariaceae</taxon>
        <taxon>Neurospora</taxon>
    </lineage>
</organism>
<feature type="non-terminal residue" evidence="1">
    <location>
        <position position="396"/>
    </location>
</feature>
<gene>
    <name evidence="1" type="ORF">B0H65DRAFT_427902</name>
</gene>
<dbReference type="EMBL" id="JAUEPP010000005">
    <property type="protein sequence ID" value="KAK3343053.1"/>
    <property type="molecule type" value="Genomic_DNA"/>
</dbReference>
<accession>A0AAE0JE17</accession>
<dbReference type="RefSeq" id="XP_062680846.1">
    <property type="nucleotide sequence ID" value="XM_062824717.1"/>
</dbReference>
<dbReference type="Proteomes" id="UP001278500">
    <property type="component" value="Unassembled WGS sequence"/>
</dbReference>
<sequence length="396" mass="45797">MFWSSGPRHWSIEAAYPVTMSGGGLAYHANPNVVMVMVFLNILKKRHPILVLPTISSFLNAADKSQKDWAFNAADNLCSIYRPFHLGHYHQRQLAEWSGWDNTRLKEMVDTVRTGILTPKQQEQLDQYEVKELFNVLDRKAGIYTTDITKVYNNMKKIAAKYTISPDEFDELCFIDSPSGSRPRVFYPFWHRSRDLAKEVSWDWSSLFDFANWRLSRLRRYCNRYGEKAKLSETDMDRYCVVYWMTHWICDKIRAIKDSNETGGGLPIVPWQRHIFGASLCKKNDHGIAMLFGLVSPPSGVAFDPVNHFDLRECTIEIDSYATNFAMGFSSTDYWPKLLALLRTVPVQTPLWRMEDSLGMRRWVSRSKSTTTSTGPRPPVVRFTMPLLDSSLWMSD</sequence>
<reference evidence="1" key="1">
    <citation type="journal article" date="2023" name="Mol. Phylogenet. Evol.">
        <title>Genome-scale phylogeny and comparative genomics of the fungal order Sordariales.</title>
        <authorList>
            <person name="Hensen N."/>
            <person name="Bonometti L."/>
            <person name="Westerberg I."/>
            <person name="Brannstrom I.O."/>
            <person name="Guillou S."/>
            <person name="Cros-Aarteil S."/>
            <person name="Calhoun S."/>
            <person name="Haridas S."/>
            <person name="Kuo A."/>
            <person name="Mondo S."/>
            <person name="Pangilinan J."/>
            <person name="Riley R."/>
            <person name="LaButti K."/>
            <person name="Andreopoulos B."/>
            <person name="Lipzen A."/>
            <person name="Chen C."/>
            <person name="Yan M."/>
            <person name="Daum C."/>
            <person name="Ng V."/>
            <person name="Clum A."/>
            <person name="Steindorff A."/>
            <person name="Ohm R.A."/>
            <person name="Martin F."/>
            <person name="Silar P."/>
            <person name="Natvig D.O."/>
            <person name="Lalanne C."/>
            <person name="Gautier V."/>
            <person name="Ament-Velasquez S.L."/>
            <person name="Kruys A."/>
            <person name="Hutchinson M.I."/>
            <person name="Powell A.J."/>
            <person name="Barry K."/>
            <person name="Miller A.N."/>
            <person name="Grigoriev I.V."/>
            <person name="Debuchy R."/>
            <person name="Gladieux P."/>
            <person name="Hiltunen Thoren M."/>
            <person name="Johannesson H."/>
        </authorList>
    </citation>
    <scope>NUCLEOTIDE SEQUENCE</scope>
    <source>
        <strain evidence="1">CBS 560.94</strain>
    </source>
</reference>
<evidence type="ECO:0000313" key="2">
    <source>
        <dbReference type="Proteomes" id="UP001278500"/>
    </source>
</evidence>
<name>A0AAE0JE17_9PEZI</name>
<keyword evidence="2" id="KW-1185">Reference proteome</keyword>
<protein>
    <submittedName>
        <fullName evidence="1">Uncharacterized protein</fullName>
    </submittedName>
</protein>
<reference evidence="1" key="2">
    <citation type="submission" date="2023-06" db="EMBL/GenBank/DDBJ databases">
        <authorList>
            <consortium name="Lawrence Berkeley National Laboratory"/>
            <person name="Haridas S."/>
            <person name="Hensen N."/>
            <person name="Bonometti L."/>
            <person name="Westerberg I."/>
            <person name="Brannstrom I.O."/>
            <person name="Guillou S."/>
            <person name="Cros-Aarteil S."/>
            <person name="Calhoun S."/>
            <person name="Kuo A."/>
            <person name="Mondo S."/>
            <person name="Pangilinan J."/>
            <person name="Riley R."/>
            <person name="Labutti K."/>
            <person name="Andreopoulos B."/>
            <person name="Lipzen A."/>
            <person name="Chen C."/>
            <person name="Yanf M."/>
            <person name="Daum C."/>
            <person name="Ng V."/>
            <person name="Clum A."/>
            <person name="Steindorff A."/>
            <person name="Ohm R."/>
            <person name="Martin F."/>
            <person name="Silar P."/>
            <person name="Natvig D."/>
            <person name="Lalanne C."/>
            <person name="Gautier V."/>
            <person name="Ament-Velasquez S.L."/>
            <person name="Kruys A."/>
            <person name="Hutchinson M.I."/>
            <person name="Powell A.J."/>
            <person name="Barry K."/>
            <person name="Miller A.N."/>
            <person name="Grigoriev I.V."/>
            <person name="Debuchy R."/>
            <person name="Gladieux P."/>
            <person name="Thoren M.H."/>
            <person name="Johannesson H."/>
        </authorList>
    </citation>
    <scope>NUCLEOTIDE SEQUENCE</scope>
    <source>
        <strain evidence="1">CBS 560.94</strain>
    </source>
</reference>
<comment type="caution">
    <text evidence="1">The sequence shown here is derived from an EMBL/GenBank/DDBJ whole genome shotgun (WGS) entry which is preliminary data.</text>
</comment>
<evidence type="ECO:0000313" key="1">
    <source>
        <dbReference type="EMBL" id="KAK3343053.1"/>
    </source>
</evidence>
<proteinExistence type="predicted"/>